<keyword evidence="3" id="KW-0964">Secreted</keyword>
<dbReference type="Gene3D" id="2.60.40.1280">
    <property type="match status" value="1"/>
</dbReference>
<evidence type="ECO:0008006" key="12">
    <source>
        <dbReference type="Google" id="ProtNLM"/>
    </source>
</evidence>
<dbReference type="Proteomes" id="UP000571183">
    <property type="component" value="Unassembled WGS sequence"/>
</dbReference>
<protein>
    <recommendedName>
        <fullName evidence="12">LPXTG cell wall anchor domain-containing protein</fullName>
    </recommendedName>
</protein>
<feature type="domain" description="DUF5979" evidence="8">
    <location>
        <begin position="679"/>
        <end position="774"/>
    </location>
</feature>
<evidence type="ECO:0000256" key="1">
    <source>
        <dbReference type="ARBA" id="ARBA00004191"/>
    </source>
</evidence>
<dbReference type="EMBL" id="JACIFD010000004">
    <property type="protein sequence ID" value="MBB4071261.1"/>
    <property type="molecule type" value="Genomic_DNA"/>
</dbReference>
<evidence type="ECO:0000256" key="4">
    <source>
        <dbReference type="ARBA" id="ARBA00022729"/>
    </source>
</evidence>
<name>A0A840DCS2_9MICO</name>
<proteinExistence type="predicted"/>
<feature type="domain" description="DUF5979" evidence="8">
    <location>
        <begin position="884"/>
        <end position="985"/>
    </location>
</feature>
<dbReference type="InterPro" id="IPR008966">
    <property type="entry name" value="Adhesion_dom_sf"/>
</dbReference>
<keyword evidence="6" id="KW-0472">Membrane</keyword>
<keyword evidence="4 7" id="KW-0732">Signal</keyword>
<keyword evidence="6" id="KW-1133">Transmembrane helix</keyword>
<gene>
    <name evidence="10" type="ORF">F5897_000553</name>
</gene>
<evidence type="ECO:0000256" key="2">
    <source>
        <dbReference type="ARBA" id="ARBA00022512"/>
    </source>
</evidence>
<feature type="domain" description="DUF7926" evidence="9">
    <location>
        <begin position="181"/>
        <end position="350"/>
    </location>
</feature>
<evidence type="ECO:0000313" key="10">
    <source>
        <dbReference type="EMBL" id="MBB4071261.1"/>
    </source>
</evidence>
<dbReference type="InterPro" id="IPR057686">
    <property type="entry name" value="DUF7926"/>
</dbReference>
<evidence type="ECO:0000259" key="9">
    <source>
        <dbReference type="Pfam" id="PF25548"/>
    </source>
</evidence>
<dbReference type="Pfam" id="PF25548">
    <property type="entry name" value="DUF7926"/>
    <property type="match status" value="1"/>
</dbReference>
<feature type="signal peptide" evidence="7">
    <location>
        <begin position="1"/>
        <end position="32"/>
    </location>
</feature>
<evidence type="ECO:0000256" key="3">
    <source>
        <dbReference type="ARBA" id="ARBA00022525"/>
    </source>
</evidence>
<keyword evidence="6" id="KW-0812">Transmembrane</keyword>
<dbReference type="RefSeq" id="WP_183304382.1">
    <property type="nucleotide sequence ID" value="NZ_JACIFD010000004.1"/>
</dbReference>
<sequence length="1162" mass="121273">MKIKNNRGGVLAACMAVLTLMLSVVFTPSAFAVQTPGFVVSDIIVHGQTRDNNAKMTFNWAFEPSNGRAPASGEGFELEIPDRLEISGSSQTTQPIVYNGKNVGECVFGSKKISCTFNDGITEFSHKTDVKGSAELMVTASNAHTDAYTQTTIPFMLNGQVVQGSIPTGIAAKRAATYTESKFRKFSTPLGERNKSVPWSITFNPTLIARENPGVYAAPNGTDNITYTFTDTLGEGYDLANLEAWSLLYNGDANNPGAATRVLANSAGKAEEGFSMQVEGAGVVRTITITGPFAADTNYSISAPSKVVGDKARPGVEYTNSVLLNGTNQVASGTRSYEISSKVTITMKNGYGAVRALKYVKGSAAGAVPEDTVFPITLAYVLPNAKTAQEFADWGADKDPSIAADSNTGTVVLNVTAGRWVNYEYLFPTGTVLTIGENSPTVAGVEFGQPTFAPQTVTIENEVISEVKITNLAERQKADFKVKKTVTPVNAAGFTAPQNVTLQYICGIETGEVQVPTNGSEVTVGQFPVGMDCKVTGETGAEVAGFDLQPDLGTAVTITKDGANLAAVTNAYTQQTGTFKVKKTVVAHQNDTEFTAPKTVNFDYSCGTATGTVAVPTDGSEVEVGAFPVGTECKVTAESGEAVAGYEVAKQLGDTVTLAQGAASVVEVTNTYTRANASFTIEKQLAAGAPAAAATKEYSFDVACTLFNQNVVQKTVKVTGAATSEAIEAPQGSQCVVTEQDAEIPGYTHTKQINGGDFTLGQQGGKVTVINSYALNVGAFKVSKTVADAHNLTAGKEFEFNYSCTHPDMTLEGPAKAGKFSISAGAEHTVNNIPAGATCEVTETAADVAGADLATTGLGSVEIVKDETKNLAVTNTYTAWMASFDVVKELQGTAKDLPALQDKEFEVAYECTLGAYTKSGTVTVTAKTPAKVDEVRSGAKCVFTEKTAFDNPVGAVFNEANSTTTVTVTAGAKDTTTEVKLINDFSALGKVSLAKELVGTAADAAEVTGAEYEVVASWLDATGATKTETLKVKAGAPIALPELPVGTVVTLKENQPADTATVVWATPKFTADVVDALENMDDGTAVLTIPEGEYDDVTAVTLTNKADVAPVDVPVKPEVKADKNKLAATGSAGVTPLLFGAGILLVVGAGVFVAQRAAKRRS</sequence>
<reference evidence="10" key="1">
    <citation type="submission" date="2020-08" db="EMBL/GenBank/DDBJ databases">
        <title>Sequencing the genomes of 1000 actinobacteria strains.</title>
        <authorList>
            <person name="Klenk H.-P."/>
        </authorList>
    </citation>
    <scope>NUCLEOTIDE SEQUENCE [LARGE SCALE GENOMIC DNA]</scope>
    <source>
        <strain evidence="10">DSM 27064</strain>
    </source>
</reference>
<comment type="subcellular location">
    <subcellularLocation>
        <location evidence="1">Secreted</location>
        <location evidence="1">Cell wall</location>
    </subcellularLocation>
</comment>
<keyword evidence="5" id="KW-0572">Peptidoglycan-anchor</keyword>
<organism evidence="10 11">
    <name type="scientific">Canibacter oris</name>
    <dbReference type="NCBI Taxonomy" id="1365628"/>
    <lineage>
        <taxon>Bacteria</taxon>
        <taxon>Bacillati</taxon>
        <taxon>Actinomycetota</taxon>
        <taxon>Actinomycetes</taxon>
        <taxon>Micrococcales</taxon>
        <taxon>Microbacteriaceae</taxon>
        <taxon>Canibacter</taxon>
    </lineage>
</organism>
<dbReference type="InterPro" id="IPR046022">
    <property type="entry name" value="DUF5979"/>
</dbReference>
<dbReference type="Pfam" id="PF19407">
    <property type="entry name" value="DUF5979"/>
    <property type="match status" value="6"/>
</dbReference>
<feature type="chain" id="PRO_5032508061" description="LPXTG cell wall anchor domain-containing protein" evidence="7">
    <location>
        <begin position="33"/>
        <end position="1162"/>
    </location>
</feature>
<dbReference type="Gene3D" id="2.60.40.1140">
    <property type="entry name" value="Collagen-binding surface protein Cna, B-type domain"/>
    <property type="match status" value="1"/>
</dbReference>
<dbReference type="GO" id="GO:0007155">
    <property type="term" value="P:cell adhesion"/>
    <property type="evidence" value="ECO:0007669"/>
    <property type="project" value="InterPro"/>
</dbReference>
<feature type="transmembrane region" description="Helical" evidence="6">
    <location>
        <begin position="1133"/>
        <end position="1154"/>
    </location>
</feature>
<evidence type="ECO:0000313" key="11">
    <source>
        <dbReference type="Proteomes" id="UP000571183"/>
    </source>
</evidence>
<keyword evidence="11" id="KW-1185">Reference proteome</keyword>
<keyword evidence="2" id="KW-0134">Cell wall</keyword>
<evidence type="ECO:0000256" key="5">
    <source>
        <dbReference type="ARBA" id="ARBA00023088"/>
    </source>
</evidence>
<feature type="domain" description="DUF5979" evidence="8">
    <location>
        <begin position="780"/>
        <end position="878"/>
    </location>
</feature>
<evidence type="ECO:0000256" key="6">
    <source>
        <dbReference type="SAM" id="Phobius"/>
    </source>
</evidence>
<accession>A0A840DCS2</accession>
<evidence type="ECO:0000256" key="7">
    <source>
        <dbReference type="SAM" id="SignalP"/>
    </source>
</evidence>
<dbReference type="AlphaFoldDB" id="A0A840DCS2"/>
<dbReference type="SUPFAM" id="SSF49401">
    <property type="entry name" value="Bacterial adhesins"/>
    <property type="match status" value="1"/>
</dbReference>
<feature type="domain" description="DUF5979" evidence="8">
    <location>
        <begin position="579"/>
        <end position="673"/>
    </location>
</feature>
<evidence type="ECO:0000259" key="8">
    <source>
        <dbReference type="Pfam" id="PF19407"/>
    </source>
</evidence>
<comment type="caution">
    <text evidence="10">The sequence shown here is derived from an EMBL/GenBank/DDBJ whole genome shotgun (WGS) entry which is preliminary data.</text>
</comment>
<feature type="domain" description="DUF5979" evidence="8">
    <location>
        <begin position="991"/>
        <end position="1105"/>
    </location>
</feature>
<feature type="domain" description="DUF5979" evidence="8">
    <location>
        <begin position="480"/>
        <end position="573"/>
    </location>
</feature>
<dbReference type="InterPro" id="IPR011252">
    <property type="entry name" value="Fibrogen-bd_dom1"/>
</dbReference>